<sequence length="700" mass="75231">MFTLKRLLSTKVHFIVLQFIVYLFSNCQLLPSLSYYPNSKLKNYSLMKKIVSLSLLLGLLQWGAFAQMYQWAKNIGGTGAVQSNALYVDAVPNLYTIGVFSGTADFDPSAGVANMTSSGGNDIFITKFDANGNFIWAKSIGGTSTEEAYTITADATGNIYLSGIFTGTVDFDPSAATYNLTALGTDIFVLKLNNSGNFVWAQAMTGLGGGNSFAIAVDNAGNVYNTGYLWGIMDFDPGALVLNLSATLAYDNLFVQKLDASGNLVWAESMSGLGNSYGNAITIDNSGNVLVSGYFTGIVDFDPSLASANLSASSEDALALKLNSAGTLVWVKKLGGTSDERSSSIEVDAAGNVYAAGYFGGTADFDPSAATANLTSAGNTDIFTVKLSAAGNYVWAKRAGASGADAATSVYLDASNNVYTTGFYQATVDFDPSASVANLTSAGSNDAFVQELDNNGNFLWVRGVGGIGSDKANAIAIDGTPNLYITGTFQGTADFDPDASIANLTAVSSSDIFLLKLSNNILPVELTYFGAMVRDKSIALEWEIVSENNADRFEIERSTNGHNFEAIGKVKAVGNSSQPNRYAFWDNEIRQAIGYYYRLKQWDADGKFDYSPTCYVTLRKLAVQVYPNPSGGMITLHLPNPQYYKYTLINHLGQTMREGEFESNNEIKKHTMDLTLLPKGQYILHLTLHNTIINQPILLH</sequence>
<dbReference type="PANTHER" id="PTHR35580:SF1">
    <property type="entry name" value="PHYTASE-LIKE DOMAIN-CONTAINING PROTEIN"/>
    <property type="match status" value="1"/>
</dbReference>
<dbReference type="SUPFAM" id="SSF101898">
    <property type="entry name" value="NHL repeat"/>
    <property type="match status" value="1"/>
</dbReference>
<dbReference type="AlphaFoldDB" id="A0A1I1KFM1"/>
<dbReference type="PANTHER" id="PTHR35580">
    <property type="entry name" value="CELL SURFACE GLYCOPROTEIN (S-LAYER PROTEIN)-LIKE PROTEIN"/>
    <property type="match status" value="1"/>
</dbReference>
<evidence type="ECO:0000313" key="4">
    <source>
        <dbReference type="Proteomes" id="UP000199514"/>
    </source>
</evidence>
<evidence type="ECO:0000259" key="2">
    <source>
        <dbReference type="Pfam" id="PF18962"/>
    </source>
</evidence>
<dbReference type="STRING" id="927664.SAMN05421780_10728"/>
<feature type="transmembrane region" description="Helical" evidence="1">
    <location>
        <begin position="12"/>
        <end position="30"/>
    </location>
</feature>
<evidence type="ECO:0000256" key="1">
    <source>
        <dbReference type="SAM" id="Phobius"/>
    </source>
</evidence>
<name>A0A1I1KFM1_9BACT</name>
<evidence type="ECO:0000313" key="3">
    <source>
        <dbReference type="EMBL" id="SFC59325.1"/>
    </source>
</evidence>
<organism evidence="3 4">
    <name type="scientific">Flexibacter flexilis DSM 6793</name>
    <dbReference type="NCBI Taxonomy" id="927664"/>
    <lineage>
        <taxon>Bacteria</taxon>
        <taxon>Pseudomonadati</taxon>
        <taxon>Bacteroidota</taxon>
        <taxon>Cytophagia</taxon>
        <taxon>Cytophagales</taxon>
        <taxon>Flexibacteraceae</taxon>
        <taxon>Flexibacter</taxon>
    </lineage>
</organism>
<gene>
    <name evidence="3" type="ORF">SAMN05421780_10728</name>
</gene>
<dbReference type="EMBL" id="FOLE01000007">
    <property type="protein sequence ID" value="SFC59325.1"/>
    <property type="molecule type" value="Genomic_DNA"/>
</dbReference>
<dbReference type="Pfam" id="PF18962">
    <property type="entry name" value="Por_Secre_tail"/>
    <property type="match status" value="1"/>
</dbReference>
<dbReference type="NCBIfam" id="TIGR04183">
    <property type="entry name" value="Por_Secre_tail"/>
    <property type="match status" value="1"/>
</dbReference>
<protein>
    <submittedName>
        <fullName evidence="3">Por secretion system C-terminal sorting domain-containing protein</fullName>
    </submittedName>
</protein>
<keyword evidence="4" id="KW-1185">Reference proteome</keyword>
<keyword evidence="1" id="KW-0472">Membrane</keyword>
<dbReference type="InterPro" id="IPR013783">
    <property type="entry name" value="Ig-like_fold"/>
</dbReference>
<feature type="domain" description="Secretion system C-terminal sorting" evidence="2">
    <location>
        <begin position="625"/>
        <end position="691"/>
    </location>
</feature>
<dbReference type="InterPro" id="IPR052918">
    <property type="entry name" value="Motility_Chemotaxis_Reg"/>
</dbReference>
<accession>A0A1I1KFM1</accession>
<dbReference type="Proteomes" id="UP000199514">
    <property type="component" value="Unassembled WGS sequence"/>
</dbReference>
<keyword evidence="1" id="KW-1133">Transmembrane helix</keyword>
<proteinExistence type="predicted"/>
<feature type="transmembrane region" description="Helical" evidence="1">
    <location>
        <begin position="50"/>
        <end position="72"/>
    </location>
</feature>
<dbReference type="OrthoDB" id="937114at2"/>
<dbReference type="Gene3D" id="2.60.40.10">
    <property type="entry name" value="Immunoglobulins"/>
    <property type="match status" value="1"/>
</dbReference>
<dbReference type="InterPro" id="IPR026444">
    <property type="entry name" value="Secre_tail"/>
</dbReference>
<keyword evidence="1" id="KW-0812">Transmembrane</keyword>
<reference evidence="3 4" key="1">
    <citation type="submission" date="2016-10" db="EMBL/GenBank/DDBJ databases">
        <authorList>
            <person name="de Groot N.N."/>
        </authorList>
    </citation>
    <scope>NUCLEOTIDE SEQUENCE [LARGE SCALE GENOMIC DNA]</scope>
    <source>
        <strain evidence="3 4">DSM 6793</strain>
    </source>
</reference>